<feature type="compositionally biased region" description="Polar residues" evidence="12">
    <location>
        <begin position="474"/>
        <end position="484"/>
    </location>
</feature>
<protein>
    <recommendedName>
        <fullName evidence="3">Transcriptional adapter 3</fullName>
    </recommendedName>
    <alternativeName>
        <fullName evidence="8">ADA3 homolog</fullName>
    </alternativeName>
    <alternativeName>
        <fullName evidence="7">Transcriptional adapter 3-like</fullName>
    </alternativeName>
</protein>
<evidence type="ECO:0000256" key="10">
    <source>
        <dbReference type="ARBA" id="ARBA00046755"/>
    </source>
</evidence>
<dbReference type="EMBL" id="JWIN03000017">
    <property type="protein sequence ID" value="KAB1264289.1"/>
    <property type="molecule type" value="Genomic_DNA"/>
</dbReference>
<keyword evidence="14" id="KW-1185">Reference proteome</keyword>
<dbReference type="PANTHER" id="PTHR13556">
    <property type="entry name" value="TRANSCRIPTIONAL ADAPTER 3-RELATED"/>
    <property type="match status" value="1"/>
</dbReference>
<reference evidence="13 14" key="1">
    <citation type="journal article" date="2019" name="Mol. Ecol. Resour.">
        <title>Improving Illumina assemblies with Hi-C and long reads: an example with the North African dromedary.</title>
        <authorList>
            <person name="Elbers J.P."/>
            <person name="Rogers M.F."/>
            <person name="Perelman P.L."/>
            <person name="Proskuryakova A.A."/>
            <person name="Serdyukova N.A."/>
            <person name="Johnson W.E."/>
            <person name="Horin P."/>
            <person name="Corander J."/>
            <person name="Murphy D."/>
            <person name="Burger P.A."/>
        </authorList>
    </citation>
    <scope>NUCLEOTIDE SEQUENCE [LARGE SCALE GENOMIC DNA]</scope>
    <source>
        <strain evidence="13">Drom800</strain>
        <tissue evidence="13">Blood</tissue>
    </source>
</reference>
<keyword evidence="11" id="KW-0175">Coiled coil</keyword>
<sequence>MVQPGLRLGTILGQGEAEEPFVPSGSAPPSFLRAPPTCCPPGSAGLSARPRTRPPSPAPRRPDCPLGYARGILSLSHLQRARSLPALSPPPTPSKTQGLALISSRPRVNCRGPAHSQFRGGCSHRPEHPAPSRGRGSVQGRKEEVEGVGAAALNWALDGHHLLILRTSQGASQGPLSWAMSELKDCPLQFHDFKSVDHLKVCPRYTAVLARSEDDGIGIEELDTLQLELETLLSSASRRLRVLEAETQILTDWQDKKGDRRFLKLGRDHELGAPPKHGKPKKQKLEGKAGHGPGPGPGRPKSKNLQPKIQEYEFTDDPIDVPRIPKNDAPNRFWASVEPYCADITSEEVRTLEELLKPPEDEAEHYKIPPLGKHYSQRWAQEDLLEEQKDGARAAAVADKKKGLMGPLTELDTKDVDALLKKSEAQHEQPEDGCPFGALTQRLLQALVEENIISPMEDSPIPDMSGKESGADGASTSPRNQNKPFSVPHTKSLESRIKEELIAQGLLESEDRPAEDSEDEVLAELRKRQAELKALSAHNRTKKHDLLRLAKEEVSRQELRQRVRMADNEVMDAFRKIMAARQKKRTPTKKEKDQAWKTLKERESILKLLDG</sequence>
<dbReference type="Pfam" id="PF10198">
    <property type="entry name" value="Ada3"/>
    <property type="match status" value="1"/>
</dbReference>
<keyword evidence="5" id="KW-0804">Transcription</keyword>
<accession>A0A5N4CZM3</accession>
<evidence type="ECO:0000313" key="14">
    <source>
        <dbReference type="Proteomes" id="UP000299084"/>
    </source>
</evidence>
<evidence type="ECO:0000256" key="11">
    <source>
        <dbReference type="SAM" id="Coils"/>
    </source>
</evidence>
<evidence type="ECO:0000256" key="3">
    <source>
        <dbReference type="ARBA" id="ARBA00018537"/>
    </source>
</evidence>
<dbReference type="AlphaFoldDB" id="A0A5N4CZM3"/>
<keyword evidence="4" id="KW-0805">Transcription regulation</keyword>
<dbReference type="GO" id="GO:0005634">
    <property type="term" value="C:nucleus"/>
    <property type="evidence" value="ECO:0007669"/>
    <property type="project" value="UniProtKB-SubCell"/>
</dbReference>
<evidence type="ECO:0000313" key="13">
    <source>
        <dbReference type="EMBL" id="KAB1264289.1"/>
    </source>
</evidence>
<comment type="similarity">
    <text evidence="2">Belongs to the NGG1 family.</text>
</comment>
<comment type="function">
    <text evidence="9">Functions as a component of the PCAF complex. The PCAF complex is capable of efficiently acetylating histones in a nucleosomal context. The PCAF complex could be considered as the human version of the yeast SAGA complex. Also known as a coactivator for p53/TP53-dependent transcriptional activation. Component of the ATAC complex, a complex with histone acetyltransferase activity on histones H3 and H4.</text>
</comment>
<dbReference type="STRING" id="9838.ENSCDRP00005016178"/>
<evidence type="ECO:0000256" key="7">
    <source>
        <dbReference type="ARBA" id="ARBA00031544"/>
    </source>
</evidence>
<evidence type="ECO:0000256" key="9">
    <source>
        <dbReference type="ARBA" id="ARBA00046128"/>
    </source>
</evidence>
<name>A0A5N4CZM3_CAMDR</name>
<gene>
    <name evidence="13" type="ORF">Cadr_000020654</name>
</gene>
<dbReference type="GO" id="GO:0003713">
    <property type="term" value="F:transcription coactivator activity"/>
    <property type="evidence" value="ECO:0007669"/>
    <property type="project" value="TreeGrafter"/>
</dbReference>
<evidence type="ECO:0000256" key="1">
    <source>
        <dbReference type="ARBA" id="ARBA00004123"/>
    </source>
</evidence>
<evidence type="ECO:0000256" key="6">
    <source>
        <dbReference type="ARBA" id="ARBA00023242"/>
    </source>
</evidence>
<dbReference type="Proteomes" id="UP000299084">
    <property type="component" value="Unassembled WGS sequence"/>
</dbReference>
<dbReference type="PANTHER" id="PTHR13556:SF2">
    <property type="entry name" value="TRANSCRIPTIONAL ADAPTER 3"/>
    <property type="match status" value="1"/>
</dbReference>
<feature type="coiled-coil region" evidence="11">
    <location>
        <begin position="549"/>
        <end position="576"/>
    </location>
</feature>
<evidence type="ECO:0000256" key="8">
    <source>
        <dbReference type="ARBA" id="ARBA00033410"/>
    </source>
</evidence>
<feature type="region of interest" description="Disordered" evidence="12">
    <location>
        <begin position="266"/>
        <end position="305"/>
    </location>
</feature>
<proteinExistence type="inferred from homology"/>
<feature type="region of interest" description="Disordered" evidence="12">
    <location>
        <begin position="451"/>
        <end position="498"/>
    </location>
</feature>
<feature type="region of interest" description="Disordered" evidence="12">
    <location>
        <begin position="1"/>
        <end position="66"/>
    </location>
</feature>
<comment type="subcellular location">
    <subcellularLocation>
        <location evidence="1">Nucleus</location>
    </subcellularLocation>
</comment>
<comment type="subunit">
    <text evidence="10">The PCAF complex is composed of a number of TBP-associated factors (TAFS), such as TAF5, TAF5L, TAF6, TAF6L, TAF9, TAF10 and TAF12, PCAF, and also PCAF-associated factors (PAFs), such as TADA2L/ADA2, TADA3L/ADA3 and SPT3. Interacts directly with TADA2L and PCAF and also with the high-risk HPV oncoprotein E6. Component of the STAGA transcription coactivator-HAT complex, at least composed of SUPT3H, GCN5L2, TAF5L, TAF6L, SUPT7L, TADA3L, TAD1L, TAF10, TAF12, TRRAP and TAF9. Component of the TFTC-HAT complex. Component of the ADA2A-containing complex (ATAC), composed of KAT14, KAT2A, TADA2L, TADA3L, ZZ3, MBIP, WDR5, YEATS2, CCDC101 and DR1.</text>
</comment>
<dbReference type="GO" id="GO:0000124">
    <property type="term" value="C:SAGA complex"/>
    <property type="evidence" value="ECO:0007669"/>
    <property type="project" value="TreeGrafter"/>
</dbReference>
<dbReference type="GO" id="GO:0006357">
    <property type="term" value="P:regulation of transcription by RNA polymerase II"/>
    <property type="evidence" value="ECO:0007669"/>
    <property type="project" value="TreeGrafter"/>
</dbReference>
<evidence type="ECO:0000256" key="12">
    <source>
        <dbReference type="SAM" id="MobiDB-lite"/>
    </source>
</evidence>
<feature type="region of interest" description="Disordered" evidence="12">
    <location>
        <begin position="113"/>
        <end position="143"/>
    </location>
</feature>
<dbReference type="InterPro" id="IPR019340">
    <property type="entry name" value="Histone_AcTrfase_su3"/>
</dbReference>
<evidence type="ECO:0000256" key="4">
    <source>
        <dbReference type="ARBA" id="ARBA00023015"/>
    </source>
</evidence>
<evidence type="ECO:0000256" key="5">
    <source>
        <dbReference type="ARBA" id="ARBA00023163"/>
    </source>
</evidence>
<organism evidence="13 14">
    <name type="scientific">Camelus dromedarius</name>
    <name type="common">Dromedary</name>
    <name type="synonym">Arabian camel</name>
    <dbReference type="NCBI Taxonomy" id="9838"/>
    <lineage>
        <taxon>Eukaryota</taxon>
        <taxon>Metazoa</taxon>
        <taxon>Chordata</taxon>
        <taxon>Craniata</taxon>
        <taxon>Vertebrata</taxon>
        <taxon>Euteleostomi</taxon>
        <taxon>Mammalia</taxon>
        <taxon>Eutheria</taxon>
        <taxon>Laurasiatheria</taxon>
        <taxon>Artiodactyla</taxon>
        <taxon>Tylopoda</taxon>
        <taxon>Camelidae</taxon>
        <taxon>Camelus</taxon>
    </lineage>
</organism>
<comment type="caution">
    <text evidence="13">The sequence shown here is derived from an EMBL/GenBank/DDBJ whole genome shotgun (WGS) entry which is preliminary data.</text>
</comment>
<evidence type="ECO:0000256" key="2">
    <source>
        <dbReference type="ARBA" id="ARBA00005330"/>
    </source>
</evidence>
<keyword evidence="6" id="KW-0539">Nucleus</keyword>